<proteinExistence type="inferred from homology"/>
<evidence type="ECO:0000256" key="3">
    <source>
        <dbReference type="ARBA" id="ARBA00005667"/>
    </source>
</evidence>
<reference evidence="13" key="1">
    <citation type="submission" date="2020-12" db="EMBL/GenBank/DDBJ databases">
        <title>Metabolic potential, ecology and presence of endohyphal bacteria is reflected in genomic diversity of Mucoromycotina.</title>
        <authorList>
            <person name="Muszewska A."/>
            <person name="Okrasinska A."/>
            <person name="Steczkiewicz K."/>
            <person name="Drgas O."/>
            <person name="Orlowska M."/>
            <person name="Perlinska-Lenart U."/>
            <person name="Aleksandrzak-Piekarczyk T."/>
            <person name="Szatraj K."/>
            <person name="Zielenkiewicz U."/>
            <person name="Pilsyk S."/>
            <person name="Malc E."/>
            <person name="Mieczkowski P."/>
            <person name="Kruszewska J.S."/>
            <person name="Biernat P."/>
            <person name="Pawlowska J."/>
        </authorList>
    </citation>
    <scope>NUCLEOTIDE SEQUENCE</scope>
    <source>
        <strain evidence="13">WA0000051536</strain>
    </source>
</reference>
<dbReference type="AlphaFoldDB" id="A0A8H7UP06"/>
<dbReference type="Proteomes" id="UP000612746">
    <property type="component" value="Unassembled WGS sequence"/>
</dbReference>
<evidence type="ECO:0000256" key="11">
    <source>
        <dbReference type="ARBA" id="ARBA00023136"/>
    </source>
</evidence>
<evidence type="ECO:0000256" key="10">
    <source>
        <dbReference type="ARBA" id="ARBA00023128"/>
    </source>
</evidence>
<feature type="transmembrane region" description="Helical" evidence="12">
    <location>
        <begin position="42"/>
        <end position="63"/>
    </location>
</feature>
<keyword evidence="11 12" id="KW-0472">Membrane</keyword>
<evidence type="ECO:0000256" key="4">
    <source>
        <dbReference type="ARBA" id="ARBA00022448"/>
    </source>
</evidence>
<dbReference type="GO" id="GO:0022900">
    <property type="term" value="P:electron transport chain"/>
    <property type="evidence" value="ECO:0007669"/>
    <property type="project" value="InterPro"/>
</dbReference>
<dbReference type="PANTHER" id="PTHR15082:SF2">
    <property type="entry name" value="NADH DEHYDROGENASE [UBIQUINONE] 1 BETA SUBCOMPLEX SUBUNIT 3"/>
    <property type="match status" value="1"/>
</dbReference>
<keyword evidence="10" id="KW-0496">Mitochondrion</keyword>
<dbReference type="Pfam" id="PF08122">
    <property type="entry name" value="NDUF_B12"/>
    <property type="match status" value="1"/>
</dbReference>
<accession>A0A8H7UP06</accession>
<keyword evidence="9 12" id="KW-1133">Transmembrane helix</keyword>
<evidence type="ECO:0000256" key="1">
    <source>
        <dbReference type="ARBA" id="ARBA00003195"/>
    </source>
</evidence>
<evidence type="ECO:0000256" key="6">
    <source>
        <dbReference type="ARBA" id="ARBA00022692"/>
    </source>
</evidence>
<name>A0A8H7UP06_9FUNG</name>
<evidence type="ECO:0000256" key="12">
    <source>
        <dbReference type="SAM" id="Phobius"/>
    </source>
</evidence>
<keyword evidence="6 12" id="KW-0812">Transmembrane</keyword>
<comment type="function">
    <text evidence="1">Accessory subunit of the mitochondrial membrane respiratory chain NADH dehydrogenase (Complex I), that is believed not to be involved in catalysis. Complex I functions in the transfer of electrons from NADH to the respiratory chain. The immediate electron acceptor for the enzyme is believed to be ubiquinone.</text>
</comment>
<dbReference type="OrthoDB" id="521512at2759"/>
<gene>
    <name evidence="13" type="ORF">INT44_003014</name>
</gene>
<evidence type="ECO:0000256" key="9">
    <source>
        <dbReference type="ARBA" id="ARBA00022989"/>
    </source>
</evidence>
<organism evidence="13 14">
    <name type="scientific">Umbelopsis vinacea</name>
    <dbReference type="NCBI Taxonomy" id="44442"/>
    <lineage>
        <taxon>Eukaryota</taxon>
        <taxon>Fungi</taxon>
        <taxon>Fungi incertae sedis</taxon>
        <taxon>Mucoromycota</taxon>
        <taxon>Mucoromycotina</taxon>
        <taxon>Umbelopsidomycetes</taxon>
        <taxon>Umbelopsidales</taxon>
        <taxon>Umbelopsidaceae</taxon>
        <taxon>Umbelopsis</taxon>
    </lineage>
</organism>
<evidence type="ECO:0000256" key="5">
    <source>
        <dbReference type="ARBA" id="ARBA00022660"/>
    </source>
</evidence>
<evidence type="ECO:0000256" key="2">
    <source>
        <dbReference type="ARBA" id="ARBA00004298"/>
    </source>
</evidence>
<keyword evidence="4" id="KW-0813">Transport</keyword>
<evidence type="ECO:0000313" key="13">
    <source>
        <dbReference type="EMBL" id="KAG2186788.1"/>
    </source>
</evidence>
<sequence length="69" mass="8201">MSLHKTHQETQQRVPTYHDPWARREAWRKNPIFANRAMVRNMFPGLGIATVAFTIYCGYDWAFGKKEHH</sequence>
<dbReference type="PANTHER" id="PTHR15082">
    <property type="entry name" value="NADH-UBIQUINONE OXIDOREDUCTASE B12 SUBUNIT"/>
    <property type="match status" value="1"/>
</dbReference>
<keyword evidence="7" id="KW-0999">Mitochondrion inner membrane</keyword>
<evidence type="ECO:0000256" key="8">
    <source>
        <dbReference type="ARBA" id="ARBA00022982"/>
    </source>
</evidence>
<keyword evidence="8" id="KW-0249">Electron transport</keyword>
<comment type="caution">
    <text evidence="13">The sequence shown here is derived from an EMBL/GenBank/DDBJ whole genome shotgun (WGS) entry which is preliminary data.</text>
</comment>
<dbReference type="EMBL" id="JAEPRA010000004">
    <property type="protein sequence ID" value="KAG2186788.1"/>
    <property type="molecule type" value="Genomic_DNA"/>
</dbReference>
<comment type="similarity">
    <text evidence="3">Belongs to the complex I NDUFB3 subunit family.</text>
</comment>
<evidence type="ECO:0008006" key="15">
    <source>
        <dbReference type="Google" id="ProtNLM"/>
    </source>
</evidence>
<keyword evidence="14" id="KW-1185">Reference proteome</keyword>
<evidence type="ECO:0000256" key="7">
    <source>
        <dbReference type="ARBA" id="ARBA00022792"/>
    </source>
</evidence>
<dbReference type="InterPro" id="IPR012576">
    <property type="entry name" value="NDUFB3"/>
</dbReference>
<dbReference type="GO" id="GO:0005743">
    <property type="term" value="C:mitochondrial inner membrane"/>
    <property type="evidence" value="ECO:0007669"/>
    <property type="project" value="UniProtKB-SubCell"/>
</dbReference>
<keyword evidence="5" id="KW-0679">Respiratory chain</keyword>
<comment type="subcellular location">
    <subcellularLocation>
        <location evidence="2">Mitochondrion inner membrane</location>
        <topology evidence="2">Single-pass membrane protein</topology>
        <orientation evidence="2">Matrix side</orientation>
    </subcellularLocation>
</comment>
<dbReference type="GO" id="GO:0032981">
    <property type="term" value="P:mitochondrial respiratory chain complex I assembly"/>
    <property type="evidence" value="ECO:0007669"/>
    <property type="project" value="TreeGrafter"/>
</dbReference>
<evidence type="ECO:0000313" key="14">
    <source>
        <dbReference type="Proteomes" id="UP000612746"/>
    </source>
</evidence>
<protein>
    <recommendedName>
        <fullName evidence="15">NADH dehydrogenase [ubiquinone] 1 beta subcomplex subunit 3</fullName>
    </recommendedName>
</protein>